<evidence type="ECO:0000313" key="2">
    <source>
        <dbReference type="EMBL" id="TQJ14342.1"/>
    </source>
</evidence>
<dbReference type="Proteomes" id="UP000320806">
    <property type="component" value="Unassembled WGS sequence"/>
</dbReference>
<dbReference type="InterPro" id="IPR028037">
    <property type="entry name" value="Antitoxin_Rv0909/MT0933"/>
</dbReference>
<dbReference type="Pfam" id="PF14013">
    <property type="entry name" value="MT0933_antitox"/>
    <property type="match status" value="1"/>
</dbReference>
<reference evidence="2 3" key="1">
    <citation type="submission" date="2019-06" db="EMBL/GenBank/DDBJ databases">
        <title>Sequencing the genomes of 1000 actinobacteria strains.</title>
        <authorList>
            <person name="Klenk H.-P."/>
        </authorList>
    </citation>
    <scope>NUCLEOTIDE SEQUENCE [LARGE SCALE GENOMIC DNA]</scope>
    <source>
        <strain evidence="2 3">DSM 19828</strain>
    </source>
</reference>
<comment type="caution">
    <text evidence="2">The sequence shown here is derived from an EMBL/GenBank/DDBJ whole genome shotgun (WGS) entry which is preliminary data.</text>
</comment>
<dbReference type="RefSeq" id="WP_141928176.1">
    <property type="nucleotide sequence ID" value="NZ_BAABCI010000014.1"/>
</dbReference>
<protein>
    <submittedName>
        <fullName evidence="2">Antitoxin protein of toxin-antitoxin system</fullName>
    </submittedName>
</protein>
<organism evidence="2 3">
    <name type="scientific">Yimella lutea</name>
    <dbReference type="NCBI Taxonomy" id="587872"/>
    <lineage>
        <taxon>Bacteria</taxon>
        <taxon>Bacillati</taxon>
        <taxon>Actinomycetota</taxon>
        <taxon>Actinomycetes</taxon>
        <taxon>Micrococcales</taxon>
        <taxon>Dermacoccaceae</taxon>
        <taxon>Yimella</taxon>
    </lineage>
</organism>
<dbReference type="AlphaFoldDB" id="A0A542EG68"/>
<feature type="compositionally biased region" description="Low complexity" evidence="1">
    <location>
        <begin position="96"/>
        <end position="117"/>
    </location>
</feature>
<gene>
    <name evidence="2" type="ORF">FB459_1798</name>
</gene>
<accession>A0A542EG68</accession>
<keyword evidence="3" id="KW-1185">Reference proteome</keyword>
<dbReference type="OrthoDB" id="3267972at2"/>
<dbReference type="EMBL" id="VFMO01000001">
    <property type="protein sequence ID" value="TQJ14342.1"/>
    <property type="molecule type" value="Genomic_DNA"/>
</dbReference>
<proteinExistence type="predicted"/>
<name>A0A542EG68_9MICO</name>
<sequence length="143" mass="14538">MSNSGQAKDLFDKAKKAAIGGVDKVKKAAAENPDKVRGGIDKVTQTADKVTKGKYTDKIQTAGNKVEETVQKQAHKPTPGVNPTGTDATADGGFSTDATGTTGAPGTAGAPDAGTAGRRPGHVPDPVDPLDRPDPIDRPGPLN</sequence>
<evidence type="ECO:0000313" key="3">
    <source>
        <dbReference type="Proteomes" id="UP000320806"/>
    </source>
</evidence>
<feature type="region of interest" description="Disordered" evidence="1">
    <location>
        <begin position="62"/>
        <end position="143"/>
    </location>
</feature>
<evidence type="ECO:0000256" key="1">
    <source>
        <dbReference type="SAM" id="MobiDB-lite"/>
    </source>
</evidence>